<sequence>MSPPITSTSWCLETGVGHFSLINFLARWQIAQVSPDSGACNLDAKDYQSRLGPTILSLWDTIRLQEPEPMATKAPMKKSLDSSTG</sequence>
<organism evidence="1 2">
    <name type="scientific">Paxillus involutus ATCC 200175</name>
    <dbReference type="NCBI Taxonomy" id="664439"/>
    <lineage>
        <taxon>Eukaryota</taxon>
        <taxon>Fungi</taxon>
        <taxon>Dikarya</taxon>
        <taxon>Basidiomycota</taxon>
        <taxon>Agaricomycotina</taxon>
        <taxon>Agaricomycetes</taxon>
        <taxon>Agaricomycetidae</taxon>
        <taxon>Boletales</taxon>
        <taxon>Paxilineae</taxon>
        <taxon>Paxillaceae</taxon>
        <taxon>Paxillus</taxon>
    </lineage>
</organism>
<accession>A0A0C9T9G4</accession>
<evidence type="ECO:0000313" key="1">
    <source>
        <dbReference type="EMBL" id="KIJ07728.1"/>
    </source>
</evidence>
<dbReference type="Proteomes" id="UP000053647">
    <property type="component" value="Unassembled WGS sequence"/>
</dbReference>
<dbReference type="OrthoDB" id="8954335at2759"/>
<keyword evidence="2" id="KW-1185">Reference proteome</keyword>
<protein>
    <submittedName>
        <fullName evidence="1">Uncharacterized protein</fullName>
    </submittedName>
</protein>
<reference evidence="1 2" key="1">
    <citation type="submission" date="2014-06" db="EMBL/GenBank/DDBJ databases">
        <authorList>
            <consortium name="DOE Joint Genome Institute"/>
            <person name="Kuo A."/>
            <person name="Kohler A."/>
            <person name="Nagy L.G."/>
            <person name="Floudas D."/>
            <person name="Copeland A."/>
            <person name="Barry K.W."/>
            <person name="Cichocki N."/>
            <person name="Veneault-Fourrey C."/>
            <person name="LaButti K."/>
            <person name="Lindquist E.A."/>
            <person name="Lipzen A."/>
            <person name="Lundell T."/>
            <person name="Morin E."/>
            <person name="Murat C."/>
            <person name="Sun H."/>
            <person name="Tunlid A."/>
            <person name="Henrissat B."/>
            <person name="Grigoriev I.V."/>
            <person name="Hibbett D.S."/>
            <person name="Martin F."/>
            <person name="Nordberg H.P."/>
            <person name="Cantor M.N."/>
            <person name="Hua S.X."/>
        </authorList>
    </citation>
    <scope>NUCLEOTIDE SEQUENCE [LARGE SCALE GENOMIC DNA]</scope>
    <source>
        <strain evidence="1 2">ATCC 200175</strain>
    </source>
</reference>
<dbReference type="HOGENOM" id="CLU_177177_0_0_1"/>
<name>A0A0C9T9G4_PAXIN</name>
<reference evidence="2" key="2">
    <citation type="submission" date="2015-01" db="EMBL/GenBank/DDBJ databases">
        <title>Evolutionary Origins and Diversification of the Mycorrhizal Mutualists.</title>
        <authorList>
            <consortium name="DOE Joint Genome Institute"/>
            <consortium name="Mycorrhizal Genomics Consortium"/>
            <person name="Kohler A."/>
            <person name="Kuo A."/>
            <person name="Nagy L.G."/>
            <person name="Floudas D."/>
            <person name="Copeland A."/>
            <person name="Barry K.W."/>
            <person name="Cichocki N."/>
            <person name="Veneault-Fourrey C."/>
            <person name="LaButti K."/>
            <person name="Lindquist E.A."/>
            <person name="Lipzen A."/>
            <person name="Lundell T."/>
            <person name="Morin E."/>
            <person name="Murat C."/>
            <person name="Riley R."/>
            <person name="Ohm R."/>
            <person name="Sun H."/>
            <person name="Tunlid A."/>
            <person name="Henrissat B."/>
            <person name="Grigoriev I.V."/>
            <person name="Hibbett D.S."/>
            <person name="Martin F."/>
        </authorList>
    </citation>
    <scope>NUCLEOTIDE SEQUENCE [LARGE SCALE GENOMIC DNA]</scope>
    <source>
        <strain evidence="2">ATCC 200175</strain>
    </source>
</reference>
<dbReference type="AlphaFoldDB" id="A0A0C9T9G4"/>
<dbReference type="EMBL" id="KN819801">
    <property type="protein sequence ID" value="KIJ07728.1"/>
    <property type="molecule type" value="Genomic_DNA"/>
</dbReference>
<proteinExistence type="predicted"/>
<gene>
    <name evidence="1" type="ORF">PAXINDRAFT_89940</name>
</gene>
<evidence type="ECO:0000313" key="2">
    <source>
        <dbReference type="Proteomes" id="UP000053647"/>
    </source>
</evidence>